<dbReference type="GO" id="GO:0004422">
    <property type="term" value="F:hypoxanthine phosphoribosyltransferase activity"/>
    <property type="evidence" value="ECO:0007669"/>
    <property type="project" value="TreeGrafter"/>
</dbReference>
<sequence>MPLPIDVRDRELRAPERFDIGAEYRADLEGILLSRAELEDGVSRLAAAVTDEYRGNPDFYPVCVLKGAMRFFVDLLREIDLGVPYSEGMVYSSRYQSGPTTQTPAMEFFQEEHLSGKDVLLVEDVLDEGYTLSALRERIEAFDPASVEIATLFDVASNRQVDVDPTFDGFVLPDGFFVGYGLDYEERYRDLPHLAVLDPAVVDG</sequence>
<evidence type="ECO:0000313" key="3">
    <source>
        <dbReference type="Proteomes" id="UP001057580"/>
    </source>
</evidence>
<dbReference type="SUPFAM" id="SSF53271">
    <property type="entry name" value="PRTase-like"/>
    <property type="match status" value="1"/>
</dbReference>
<dbReference type="InterPro" id="IPR000836">
    <property type="entry name" value="PRTase_dom"/>
</dbReference>
<dbReference type="GO" id="GO:0006178">
    <property type="term" value="P:guanine salvage"/>
    <property type="evidence" value="ECO:0007669"/>
    <property type="project" value="TreeGrafter"/>
</dbReference>
<evidence type="ECO:0000259" key="1">
    <source>
        <dbReference type="Pfam" id="PF00156"/>
    </source>
</evidence>
<dbReference type="InterPro" id="IPR029057">
    <property type="entry name" value="PRTase-like"/>
</dbReference>
<dbReference type="RefSeq" id="WP_260592404.1">
    <property type="nucleotide sequence ID" value="NZ_CP104003.1"/>
</dbReference>
<name>A0A9E7R2F8_9EURY</name>
<organism evidence="2 3">
    <name type="scientific">Salinirubellus salinus</name>
    <dbReference type="NCBI Taxonomy" id="1364945"/>
    <lineage>
        <taxon>Archaea</taxon>
        <taxon>Methanobacteriati</taxon>
        <taxon>Methanobacteriota</taxon>
        <taxon>Stenosarchaea group</taxon>
        <taxon>Halobacteria</taxon>
        <taxon>Halobacteriales</taxon>
        <taxon>Natronomonadaceae</taxon>
        <taxon>Salinirubellus</taxon>
    </lineage>
</organism>
<dbReference type="CDD" id="cd06223">
    <property type="entry name" value="PRTases_typeI"/>
    <property type="match status" value="1"/>
</dbReference>
<dbReference type="GeneID" id="74943722"/>
<keyword evidence="2" id="KW-0808">Transferase</keyword>
<reference evidence="2" key="1">
    <citation type="submission" date="2022-09" db="EMBL/GenBank/DDBJ databases">
        <title>Diverse halophilic archaea isolated from saline environments.</title>
        <authorList>
            <person name="Cui H.-L."/>
        </authorList>
    </citation>
    <scope>NUCLEOTIDE SEQUENCE</scope>
    <source>
        <strain evidence="2">ZS-35-S2</strain>
    </source>
</reference>
<dbReference type="GO" id="GO:0032263">
    <property type="term" value="P:GMP salvage"/>
    <property type="evidence" value="ECO:0007669"/>
    <property type="project" value="TreeGrafter"/>
</dbReference>
<dbReference type="Proteomes" id="UP001057580">
    <property type="component" value="Chromosome"/>
</dbReference>
<dbReference type="GO" id="GO:0005829">
    <property type="term" value="C:cytosol"/>
    <property type="evidence" value="ECO:0007669"/>
    <property type="project" value="TreeGrafter"/>
</dbReference>
<keyword evidence="3" id="KW-1185">Reference proteome</keyword>
<dbReference type="Pfam" id="PF00156">
    <property type="entry name" value="Pribosyltran"/>
    <property type="match status" value="1"/>
</dbReference>
<dbReference type="PANTHER" id="PTHR43340:SF1">
    <property type="entry name" value="HYPOXANTHINE PHOSPHORIBOSYLTRANSFERASE"/>
    <property type="match status" value="1"/>
</dbReference>
<dbReference type="AlphaFoldDB" id="A0A9E7R2F8"/>
<evidence type="ECO:0000313" key="2">
    <source>
        <dbReference type="EMBL" id="UWM53410.1"/>
    </source>
</evidence>
<dbReference type="GO" id="GO:0032264">
    <property type="term" value="P:IMP salvage"/>
    <property type="evidence" value="ECO:0007669"/>
    <property type="project" value="TreeGrafter"/>
</dbReference>
<dbReference type="GO" id="GO:0000287">
    <property type="term" value="F:magnesium ion binding"/>
    <property type="evidence" value="ECO:0007669"/>
    <property type="project" value="TreeGrafter"/>
</dbReference>
<dbReference type="GO" id="GO:0046100">
    <property type="term" value="P:hypoxanthine metabolic process"/>
    <property type="evidence" value="ECO:0007669"/>
    <property type="project" value="TreeGrafter"/>
</dbReference>
<feature type="domain" description="Phosphoribosyltransferase" evidence="1">
    <location>
        <begin position="37"/>
        <end position="184"/>
    </location>
</feature>
<dbReference type="InterPro" id="IPR050408">
    <property type="entry name" value="HGPRT"/>
</dbReference>
<gene>
    <name evidence="2" type="ORF">N0B31_14830</name>
</gene>
<keyword evidence="2" id="KW-0328">Glycosyltransferase</keyword>
<dbReference type="EMBL" id="CP104003">
    <property type="protein sequence ID" value="UWM53410.1"/>
    <property type="molecule type" value="Genomic_DNA"/>
</dbReference>
<dbReference type="Gene3D" id="3.40.50.2020">
    <property type="match status" value="1"/>
</dbReference>
<protein>
    <submittedName>
        <fullName evidence="2">Phosphoribosyltransferase family protein</fullName>
    </submittedName>
</protein>
<dbReference type="PANTHER" id="PTHR43340">
    <property type="entry name" value="HYPOXANTHINE-GUANINE PHOSPHORIBOSYLTRANSFERASE"/>
    <property type="match status" value="1"/>
</dbReference>
<accession>A0A9E7R2F8</accession>
<proteinExistence type="predicted"/>
<dbReference type="KEGG" id="ssai:N0B31_14830"/>